<evidence type="ECO:0000313" key="14">
    <source>
        <dbReference type="Proteomes" id="UP000002383"/>
    </source>
</evidence>
<dbReference type="InterPro" id="IPR010100">
    <property type="entry name" value="TonB-dep_Cu_rcpt"/>
</dbReference>
<dbReference type="GO" id="GO:0044718">
    <property type="term" value="P:siderophore transmembrane transport"/>
    <property type="evidence" value="ECO:0007669"/>
    <property type="project" value="TreeGrafter"/>
</dbReference>
<dbReference type="EMBL" id="CP001339">
    <property type="protein sequence ID" value="ACL71769.1"/>
    <property type="molecule type" value="Genomic_DNA"/>
</dbReference>
<dbReference type="Gene3D" id="2.170.130.10">
    <property type="entry name" value="TonB-dependent receptor, plug domain"/>
    <property type="match status" value="1"/>
</dbReference>
<dbReference type="Pfam" id="PF07715">
    <property type="entry name" value="Plug"/>
    <property type="match status" value="1"/>
</dbReference>
<dbReference type="Gene3D" id="2.40.170.20">
    <property type="entry name" value="TonB-dependent receptor, beta-barrel domain"/>
    <property type="match status" value="1"/>
</dbReference>
<comment type="similarity">
    <text evidence="8 9">Belongs to the TonB-dependent receptor family.</text>
</comment>
<reference evidence="13 14" key="1">
    <citation type="journal article" date="2011" name="Stand. Genomic Sci.">
        <title>Complete genome sequence of 'Thioalkalivibrio sulfidophilus' HL-EbGr7.</title>
        <authorList>
            <person name="Muyzer G."/>
            <person name="Sorokin D.Y."/>
            <person name="Mavromatis K."/>
            <person name="Lapidus A."/>
            <person name="Clum A."/>
            <person name="Ivanova N."/>
            <person name="Pati A."/>
            <person name="d'Haeseleer P."/>
            <person name="Woyke T."/>
            <person name="Kyrpides N.C."/>
        </authorList>
    </citation>
    <scope>NUCLEOTIDE SEQUENCE [LARGE SCALE GENOMIC DNA]</scope>
    <source>
        <strain evidence="13 14">HL-EbGR7</strain>
    </source>
</reference>
<dbReference type="InterPro" id="IPR000531">
    <property type="entry name" value="Beta-barrel_TonB"/>
</dbReference>
<protein>
    <submittedName>
        <fullName evidence="13">TonB-dependent receptor</fullName>
    </submittedName>
</protein>
<evidence type="ECO:0000256" key="2">
    <source>
        <dbReference type="ARBA" id="ARBA00022448"/>
    </source>
</evidence>
<dbReference type="Pfam" id="PF00593">
    <property type="entry name" value="TonB_dep_Rec_b-barrel"/>
    <property type="match status" value="1"/>
</dbReference>
<dbReference type="PANTHER" id="PTHR30069:SF49">
    <property type="entry name" value="OUTER MEMBRANE PROTEIN C"/>
    <property type="match status" value="1"/>
</dbReference>
<dbReference type="GO" id="GO:0009279">
    <property type="term" value="C:cell outer membrane"/>
    <property type="evidence" value="ECO:0007669"/>
    <property type="project" value="UniProtKB-SubCell"/>
</dbReference>
<dbReference type="InterPro" id="IPR012910">
    <property type="entry name" value="Plug_dom"/>
</dbReference>
<dbReference type="PANTHER" id="PTHR30069">
    <property type="entry name" value="TONB-DEPENDENT OUTER MEMBRANE RECEPTOR"/>
    <property type="match status" value="1"/>
</dbReference>
<dbReference type="HOGENOM" id="CLU_014873_2_1_6"/>
<dbReference type="RefSeq" id="WP_012637257.1">
    <property type="nucleotide sequence ID" value="NC_011901.1"/>
</dbReference>
<name>B8GMD7_THISH</name>
<keyword evidence="6 8" id="KW-0472">Membrane</keyword>
<evidence type="ECO:0000259" key="12">
    <source>
        <dbReference type="Pfam" id="PF07715"/>
    </source>
</evidence>
<dbReference type="eggNOG" id="COG4771">
    <property type="taxonomic scope" value="Bacteria"/>
</dbReference>
<feature type="signal peptide" evidence="10">
    <location>
        <begin position="1"/>
        <end position="21"/>
    </location>
</feature>
<evidence type="ECO:0000259" key="11">
    <source>
        <dbReference type="Pfam" id="PF00593"/>
    </source>
</evidence>
<evidence type="ECO:0000256" key="8">
    <source>
        <dbReference type="PROSITE-ProRule" id="PRU01360"/>
    </source>
</evidence>
<evidence type="ECO:0000256" key="5">
    <source>
        <dbReference type="ARBA" id="ARBA00023077"/>
    </source>
</evidence>
<feature type="domain" description="TonB-dependent receptor plug" evidence="12">
    <location>
        <begin position="45"/>
        <end position="140"/>
    </location>
</feature>
<evidence type="ECO:0000256" key="3">
    <source>
        <dbReference type="ARBA" id="ARBA00022452"/>
    </source>
</evidence>
<keyword evidence="10" id="KW-0732">Signal</keyword>
<dbReference type="InterPro" id="IPR039426">
    <property type="entry name" value="TonB-dep_rcpt-like"/>
</dbReference>
<proteinExistence type="inferred from homology"/>
<keyword evidence="14" id="KW-1185">Reference proteome</keyword>
<evidence type="ECO:0000256" key="6">
    <source>
        <dbReference type="ARBA" id="ARBA00023136"/>
    </source>
</evidence>
<keyword evidence="4 8" id="KW-0812">Transmembrane</keyword>
<evidence type="ECO:0000256" key="1">
    <source>
        <dbReference type="ARBA" id="ARBA00004571"/>
    </source>
</evidence>
<dbReference type="GO" id="GO:0015344">
    <property type="term" value="F:siderophore uptake transmembrane transporter activity"/>
    <property type="evidence" value="ECO:0007669"/>
    <property type="project" value="TreeGrafter"/>
</dbReference>
<feature type="chain" id="PRO_5002870366" evidence="10">
    <location>
        <begin position="22"/>
        <end position="672"/>
    </location>
</feature>
<feature type="domain" description="TonB-dependent receptor-like beta-barrel" evidence="11">
    <location>
        <begin position="272"/>
        <end position="633"/>
    </location>
</feature>
<accession>B8GMD7</accession>
<dbReference type="PROSITE" id="PS52016">
    <property type="entry name" value="TONB_DEPENDENT_REC_3"/>
    <property type="match status" value="1"/>
</dbReference>
<gene>
    <name evidence="13" type="ordered locus">Tgr7_0677</name>
</gene>
<evidence type="ECO:0000256" key="7">
    <source>
        <dbReference type="ARBA" id="ARBA00023237"/>
    </source>
</evidence>
<dbReference type="InterPro" id="IPR037066">
    <property type="entry name" value="Plug_dom_sf"/>
</dbReference>
<keyword evidence="13" id="KW-0675">Receptor</keyword>
<evidence type="ECO:0000313" key="13">
    <source>
        <dbReference type="EMBL" id="ACL71769.1"/>
    </source>
</evidence>
<dbReference type="STRING" id="396588.Tgr7_0677"/>
<organism evidence="13 14">
    <name type="scientific">Thioalkalivibrio sulfidiphilus (strain HL-EbGR7)</name>
    <dbReference type="NCBI Taxonomy" id="396588"/>
    <lineage>
        <taxon>Bacteria</taxon>
        <taxon>Pseudomonadati</taxon>
        <taxon>Pseudomonadota</taxon>
        <taxon>Gammaproteobacteria</taxon>
        <taxon>Chromatiales</taxon>
        <taxon>Ectothiorhodospiraceae</taxon>
        <taxon>Thioalkalivibrio</taxon>
    </lineage>
</organism>
<keyword evidence="3 8" id="KW-1134">Transmembrane beta strand</keyword>
<dbReference type="CDD" id="cd01347">
    <property type="entry name" value="ligand_gated_channel"/>
    <property type="match status" value="1"/>
</dbReference>
<keyword evidence="2 8" id="KW-0813">Transport</keyword>
<dbReference type="SUPFAM" id="SSF56935">
    <property type="entry name" value="Porins"/>
    <property type="match status" value="1"/>
</dbReference>
<keyword evidence="5 9" id="KW-0798">TonB box</keyword>
<evidence type="ECO:0000256" key="9">
    <source>
        <dbReference type="RuleBase" id="RU003357"/>
    </source>
</evidence>
<dbReference type="Proteomes" id="UP000002383">
    <property type="component" value="Chromosome"/>
</dbReference>
<dbReference type="InterPro" id="IPR036942">
    <property type="entry name" value="Beta-barrel_TonB_sf"/>
</dbReference>
<dbReference type="OrthoDB" id="5332150at2"/>
<dbReference type="NCBIfam" id="TIGR01778">
    <property type="entry name" value="TonB-copper"/>
    <property type="match status" value="1"/>
</dbReference>
<dbReference type="AlphaFoldDB" id="B8GMD7"/>
<dbReference type="KEGG" id="tgr:Tgr7_0677"/>
<keyword evidence="7 8" id="KW-0998">Cell outer membrane</keyword>
<evidence type="ECO:0000256" key="4">
    <source>
        <dbReference type="ARBA" id="ARBA00022692"/>
    </source>
</evidence>
<comment type="subcellular location">
    <subcellularLocation>
        <location evidence="1 8">Cell outer membrane</location>
        <topology evidence="1 8">Multi-pass membrane protein</topology>
    </subcellularLocation>
</comment>
<evidence type="ECO:0000256" key="10">
    <source>
        <dbReference type="SAM" id="SignalP"/>
    </source>
</evidence>
<sequence length="672" mass="73436" precursor="true">MPNHRLALAIAAALSIPCAHAGIILAPITVTATKEAAMPATDQLTEHTPFQSPKADAGEALRLIPGISGSRMGQHGIDPIIRGQTADQLNVLIDGGYVFAACPNRMDPPTSFGSLVLYDRVVVEKGVQSLLHGPGGSGGTILFERDTAEMAAEPGVRGRLSFGANDNGLHGEAGLDMLISNGQGYVRVLGEALNAGNYEDGDDNEVPSSMKKRAITLIGGYRFDSHSGVEASVDRSRVTDARYAGAGMDSPEDELTAYRFKGWAEALNGPVNGVKAELWRSDVDHVMDNFSLREPADPMMLRRSPTTSRTTGGRLILSSRLDRAEVDYGVDVRRVDRDAVLLNALSGDLLFRTWPDARQDNVGVFTQADVQTGVFGLLRGGLRVDRHESSIDSDLEGQSIATATAPWVPEGTAEAADRTRRDTQMSALLRYEHALNGSLTAFTGLSRTIRQPDATELYFYRPHMTERLIGNPSLDAEKHHQLDLGVVSQGPRLSYEAALFYDRVDDFILRDNLGTTLSFRNVRATLWGAELGAGYRLHDDLILSGALSYVRGRNDSDGRDLPQIPPLNGHLGVEYQPAQWLVGARTRFADKQTHIDTQGGVDTIETPAWAVLDLYGAYRMNRQVEVRAGVDNLFDRHYAEHVNRNYSALFGDPSERIYEPGRTLWARVNVTF</sequence>